<sequence length="101" mass="11639">MDEVKSLFRKIVNGQSVLKQELLVEIKKVNSKVDGLEGRMKTGQNSIRKEMREGFKKVNSRLDKIGKSVAYLEDDAPTHEEHNKLEKRVIKVEKKLHLQAP</sequence>
<dbReference type="STRING" id="1802521.A2893_04985"/>
<proteinExistence type="predicted"/>
<name>A0A1F8BLM3_9BACT</name>
<dbReference type="Proteomes" id="UP000176725">
    <property type="component" value="Unassembled WGS sequence"/>
</dbReference>
<accession>A0A1F8BLM3</accession>
<dbReference type="AlphaFoldDB" id="A0A1F8BLM3"/>
<gene>
    <name evidence="1" type="ORF">A2893_04985</name>
</gene>
<dbReference type="EMBL" id="MGHH01000007">
    <property type="protein sequence ID" value="OGM64981.1"/>
    <property type="molecule type" value="Genomic_DNA"/>
</dbReference>
<evidence type="ECO:0000313" key="1">
    <source>
        <dbReference type="EMBL" id="OGM64981.1"/>
    </source>
</evidence>
<evidence type="ECO:0000313" key="2">
    <source>
        <dbReference type="Proteomes" id="UP000176725"/>
    </source>
</evidence>
<comment type="caution">
    <text evidence="1">The sequence shown here is derived from an EMBL/GenBank/DDBJ whole genome shotgun (WGS) entry which is preliminary data.</text>
</comment>
<protein>
    <submittedName>
        <fullName evidence="1">Uncharacterized protein</fullName>
    </submittedName>
</protein>
<reference evidence="1 2" key="1">
    <citation type="journal article" date="2016" name="Nat. Commun.">
        <title>Thousands of microbial genomes shed light on interconnected biogeochemical processes in an aquifer system.</title>
        <authorList>
            <person name="Anantharaman K."/>
            <person name="Brown C.T."/>
            <person name="Hug L.A."/>
            <person name="Sharon I."/>
            <person name="Castelle C.J."/>
            <person name="Probst A.J."/>
            <person name="Thomas B.C."/>
            <person name="Singh A."/>
            <person name="Wilkins M.J."/>
            <person name="Karaoz U."/>
            <person name="Brodie E.L."/>
            <person name="Williams K.H."/>
            <person name="Hubbard S.S."/>
            <person name="Banfield J.F."/>
        </authorList>
    </citation>
    <scope>NUCLEOTIDE SEQUENCE [LARGE SCALE GENOMIC DNA]</scope>
</reference>
<organism evidence="1 2">
    <name type="scientific">Candidatus Woesebacteria bacterium RIFCSPLOWO2_01_FULL_39_25</name>
    <dbReference type="NCBI Taxonomy" id="1802521"/>
    <lineage>
        <taxon>Bacteria</taxon>
        <taxon>Candidatus Woeseibacteriota</taxon>
    </lineage>
</organism>